<evidence type="ECO:0000256" key="1">
    <source>
        <dbReference type="ARBA" id="ARBA00022723"/>
    </source>
</evidence>
<feature type="non-terminal residue" evidence="8">
    <location>
        <position position="1"/>
    </location>
</feature>
<dbReference type="GO" id="GO:0015616">
    <property type="term" value="F:DNA translocase activity"/>
    <property type="evidence" value="ECO:0007669"/>
    <property type="project" value="TreeGrafter"/>
</dbReference>
<dbReference type="SUPFAM" id="SSF52540">
    <property type="entry name" value="P-loop containing nucleoside triphosphate hydrolases"/>
    <property type="match status" value="2"/>
</dbReference>
<evidence type="ECO:0000256" key="4">
    <source>
        <dbReference type="ARBA" id="ARBA00022833"/>
    </source>
</evidence>
<name>A0A812JSR1_SYMPI</name>
<keyword evidence="3" id="KW-0378">Hydrolase</keyword>
<evidence type="ECO:0000256" key="3">
    <source>
        <dbReference type="ARBA" id="ARBA00022801"/>
    </source>
</evidence>
<evidence type="ECO:0000313" key="8">
    <source>
        <dbReference type="EMBL" id="CAE7212832.1"/>
    </source>
</evidence>
<dbReference type="InterPro" id="IPR027417">
    <property type="entry name" value="P-loop_NTPase"/>
</dbReference>
<dbReference type="GO" id="GO:0016787">
    <property type="term" value="F:hydrolase activity"/>
    <property type="evidence" value="ECO:0007669"/>
    <property type="project" value="UniProtKB-KW"/>
</dbReference>
<dbReference type="PROSITE" id="PS01358">
    <property type="entry name" value="ZF_RANBP2_1"/>
    <property type="match status" value="1"/>
</dbReference>
<dbReference type="Pfam" id="PF00271">
    <property type="entry name" value="Helicase_C"/>
    <property type="match status" value="1"/>
</dbReference>
<evidence type="ECO:0000259" key="6">
    <source>
        <dbReference type="PROSITE" id="PS51192"/>
    </source>
</evidence>
<comment type="caution">
    <text evidence="8">The sequence shown here is derived from an EMBL/GenBank/DDBJ whole genome shotgun (WGS) entry which is preliminary data.</text>
</comment>
<accession>A0A812JSR1</accession>
<feature type="domain" description="Helicase C-terminal" evidence="7">
    <location>
        <begin position="686"/>
        <end position="847"/>
    </location>
</feature>
<keyword evidence="1" id="KW-0479">Metal-binding</keyword>
<evidence type="ECO:0000256" key="5">
    <source>
        <dbReference type="SAM" id="MobiDB-lite"/>
    </source>
</evidence>
<dbReference type="InterPro" id="IPR049730">
    <property type="entry name" value="SNF2/RAD54-like_C"/>
</dbReference>
<dbReference type="PROSITE" id="PS51194">
    <property type="entry name" value="HELICASE_CTER"/>
    <property type="match status" value="1"/>
</dbReference>
<dbReference type="SMART" id="SM00487">
    <property type="entry name" value="DEXDc"/>
    <property type="match status" value="1"/>
</dbReference>
<evidence type="ECO:0000259" key="7">
    <source>
        <dbReference type="PROSITE" id="PS51194"/>
    </source>
</evidence>
<dbReference type="InterPro" id="IPR038718">
    <property type="entry name" value="SNF2-like_sf"/>
</dbReference>
<feature type="compositionally biased region" description="Polar residues" evidence="5">
    <location>
        <begin position="109"/>
        <end position="126"/>
    </location>
</feature>
<dbReference type="Gene3D" id="3.40.50.10810">
    <property type="entry name" value="Tandem AAA-ATPase domain"/>
    <property type="match status" value="3"/>
</dbReference>
<dbReference type="CDD" id="cd18793">
    <property type="entry name" value="SF2_C_SNF"/>
    <property type="match status" value="1"/>
</dbReference>
<dbReference type="InterPro" id="IPR036443">
    <property type="entry name" value="Znf_RanBP2_sf"/>
</dbReference>
<dbReference type="PROSITE" id="PS51192">
    <property type="entry name" value="HELICASE_ATP_BIND_1"/>
    <property type="match status" value="1"/>
</dbReference>
<dbReference type="InterPro" id="IPR014001">
    <property type="entry name" value="Helicase_ATP-bd"/>
</dbReference>
<dbReference type="Gene3D" id="3.40.50.300">
    <property type="entry name" value="P-loop containing nucleotide triphosphate hydrolases"/>
    <property type="match status" value="1"/>
</dbReference>
<keyword evidence="4" id="KW-0862">Zinc</keyword>
<evidence type="ECO:0000313" key="9">
    <source>
        <dbReference type="Proteomes" id="UP000649617"/>
    </source>
</evidence>
<feature type="domain" description="Helicase ATP-binding" evidence="6">
    <location>
        <begin position="328"/>
        <end position="477"/>
    </location>
</feature>
<dbReference type="AlphaFoldDB" id="A0A812JSR1"/>
<dbReference type="GO" id="GO:0008270">
    <property type="term" value="F:zinc ion binding"/>
    <property type="evidence" value="ECO:0007669"/>
    <property type="project" value="UniProtKB-KW"/>
</dbReference>
<dbReference type="InterPro" id="IPR001876">
    <property type="entry name" value="Znf_RanBP2"/>
</dbReference>
<proteinExistence type="predicted"/>
<feature type="region of interest" description="Disordered" evidence="5">
    <location>
        <begin position="84"/>
        <end position="145"/>
    </location>
</feature>
<dbReference type="EMBL" id="CAJNIZ010002625">
    <property type="protein sequence ID" value="CAE7212832.1"/>
    <property type="molecule type" value="Genomic_DNA"/>
</dbReference>
<keyword evidence="9" id="KW-1185">Reference proteome</keyword>
<dbReference type="InterPro" id="IPR001650">
    <property type="entry name" value="Helicase_C-like"/>
</dbReference>
<dbReference type="Pfam" id="PF00176">
    <property type="entry name" value="SNF2-rel_dom"/>
    <property type="match status" value="2"/>
</dbReference>
<dbReference type="SMART" id="SM00490">
    <property type="entry name" value="HELICc"/>
    <property type="match status" value="1"/>
</dbReference>
<dbReference type="GO" id="GO:0005524">
    <property type="term" value="F:ATP binding"/>
    <property type="evidence" value="ECO:0007669"/>
    <property type="project" value="InterPro"/>
</dbReference>
<dbReference type="PANTHER" id="PTHR45629:SF7">
    <property type="entry name" value="DNA EXCISION REPAIR PROTEIN ERCC-6-RELATED"/>
    <property type="match status" value="1"/>
</dbReference>
<reference evidence="8" key="1">
    <citation type="submission" date="2021-02" db="EMBL/GenBank/DDBJ databases">
        <authorList>
            <person name="Dougan E. K."/>
            <person name="Rhodes N."/>
            <person name="Thang M."/>
            <person name="Chan C."/>
        </authorList>
    </citation>
    <scope>NUCLEOTIDE SEQUENCE</scope>
</reference>
<gene>
    <name evidence="8" type="primary">ercc6l</name>
    <name evidence="8" type="ORF">SPIL2461_LOCUS2406</name>
</gene>
<dbReference type="SUPFAM" id="SSF90209">
    <property type="entry name" value="Ran binding protein zinc finger-like"/>
    <property type="match status" value="1"/>
</dbReference>
<dbReference type="InterPro" id="IPR050496">
    <property type="entry name" value="SNF2_RAD54_helicase_repair"/>
</dbReference>
<keyword evidence="2" id="KW-0863">Zinc-finger</keyword>
<dbReference type="Proteomes" id="UP000649617">
    <property type="component" value="Unassembled WGS sequence"/>
</dbReference>
<organism evidence="8 9">
    <name type="scientific">Symbiodinium pilosum</name>
    <name type="common">Dinoflagellate</name>
    <dbReference type="NCBI Taxonomy" id="2952"/>
    <lineage>
        <taxon>Eukaryota</taxon>
        <taxon>Sar</taxon>
        <taxon>Alveolata</taxon>
        <taxon>Dinophyceae</taxon>
        <taxon>Suessiales</taxon>
        <taxon>Symbiodiniaceae</taxon>
        <taxon>Symbiodinium</taxon>
    </lineage>
</organism>
<protein>
    <submittedName>
        <fullName evidence="8">Ercc6l protein</fullName>
    </submittedName>
</protein>
<dbReference type="PANTHER" id="PTHR45629">
    <property type="entry name" value="SNF2/RAD54 FAMILY MEMBER"/>
    <property type="match status" value="1"/>
</dbReference>
<evidence type="ECO:0000256" key="2">
    <source>
        <dbReference type="ARBA" id="ARBA00022771"/>
    </source>
</evidence>
<sequence>FSKTNQQWVPGIVREIWPDGSVHVQYEQAQHLYKVLAPELQDSMLRASSNQVVEAETQEEGRDSRVAALVEEAERLKATIAKQQKEISALQQEQRQQPQPSEPAHPPAQSRQVQSKTSEQPRPQQAEQRKKQTSKQTEHPKEQNLHAAQDENWTCAVCTFENVEPLMECEMCGVQRACASSPRRKRQKKGPPPGVLEVDAAWQGLMRYQAVLHEDLPNLAQEVAKVAPGPAEFLRCATAVIEPGIGSGSASQVQGPEDEAMIDIPIPECLSAGPAGQTLRLPQTLHDRLCPYQREGVAWMWHLHGRRHGGVLADEMGLGKTVQALQSDQWAQELKKWCPGCPVFIYHGSPTHRARALRAVSRARGGVLLTSYAIIKNEDEKLAMVDLAEDADGTWLRKSDRQPSTGKRQRGGLRGAAWMKPWDLVICDEAHVMRTISTLLGKAVRRLKADCRVLLTGTPVQNALQDLWALMDFAQPGLLGNHATFTKRFNDPIEKGSVRDASPSAVALKKHLCEQLWELVRPHLLRRTKDRVGLMDNGAPHSARDVQGSTEAMASALTKPLPARTEFVVWLVPTKDQVRIYQKALETSEIIHEANSKSKLGVEVFRAIGLLKRLCNHPSLALPSHDAWHRAVATAGEARRIGKMQAADKWGMFLEDAEPGKAVERMLRNLKGDVNAMVTQSAKLKCLASLLPALESRGHRTLIFSQGIRMMDLVEICILRKQKIKYLRIDGQTEIVARNERVRLFQTEPQSYSCMLLTTKVGGFGLNLTSADRIIILDPAWNPAVDMQAVDRAHRIGQEREVRTYRLVMSGLIEDKMFRLQVFKMGLTKTALETKQQQRYFTAEEIHGLFEWTDPAHGETRALLRHQHGIEDPWLYNIVQPLCKLAAAKHLPFQQYWAIVSCSVFFAAACRLKVVSTRHDGRCGSCNNL</sequence>
<dbReference type="InterPro" id="IPR000330">
    <property type="entry name" value="SNF2_N"/>
</dbReference>
<dbReference type="OrthoDB" id="407609at2759"/>